<evidence type="ECO:0000313" key="8">
    <source>
        <dbReference type="Proteomes" id="UP001295423"/>
    </source>
</evidence>
<dbReference type="GO" id="GO:0016491">
    <property type="term" value="F:oxidoreductase activity"/>
    <property type="evidence" value="ECO:0007669"/>
    <property type="project" value="UniProtKB-KW"/>
</dbReference>
<evidence type="ECO:0000256" key="3">
    <source>
        <dbReference type="ARBA" id="ARBA00022723"/>
    </source>
</evidence>
<feature type="chain" id="PRO_5042165115" description="Alcohol dehydrogenase-like C-terminal domain-containing protein" evidence="6">
    <location>
        <begin position="23"/>
        <end position="891"/>
    </location>
</feature>
<accession>A0AAD2JK60</accession>
<dbReference type="CDD" id="cd08255">
    <property type="entry name" value="2-desacetyl-2-hydroxyethyl_bacteriochlorophyllide_like"/>
    <property type="match status" value="1"/>
</dbReference>
<dbReference type="Gene3D" id="3.40.50.720">
    <property type="entry name" value="NAD(P)-binding Rossmann-like Domain"/>
    <property type="match status" value="1"/>
</dbReference>
<keyword evidence="6" id="KW-0732">Signal</keyword>
<keyword evidence="5" id="KW-0560">Oxidoreductase</keyword>
<evidence type="ECO:0000256" key="4">
    <source>
        <dbReference type="ARBA" id="ARBA00022833"/>
    </source>
</evidence>
<evidence type="ECO:0008006" key="9">
    <source>
        <dbReference type="Google" id="ProtNLM"/>
    </source>
</evidence>
<name>A0AAD2JK60_9STRA</name>
<evidence type="ECO:0000256" key="2">
    <source>
        <dbReference type="ARBA" id="ARBA00008072"/>
    </source>
</evidence>
<proteinExistence type="inferred from homology"/>
<organism evidence="7 8">
    <name type="scientific">Cylindrotheca closterium</name>
    <dbReference type="NCBI Taxonomy" id="2856"/>
    <lineage>
        <taxon>Eukaryota</taxon>
        <taxon>Sar</taxon>
        <taxon>Stramenopiles</taxon>
        <taxon>Ochrophyta</taxon>
        <taxon>Bacillariophyta</taxon>
        <taxon>Bacillariophyceae</taxon>
        <taxon>Bacillariophycidae</taxon>
        <taxon>Bacillariales</taxon>
        <taxon>Bacillariaceae</taxon>
        <taxon>Cylindrotheca</taxon>
    </lineage>
</organism>
<evidence type="ECO:0000256" key="6">
    <source>
        <dbReference type="SAM" id="SignalP"/>
    </source>
</evidence>
<dbReference type="InterPro" id="IPR036412">
    <property type="entry name" value="HAD-like_sf"/>
</dbReference>
<feature type="signal peptide" evidence="6">
    <location>
        <begin position="1"/>
        <end position="22"/>
    </location>
</feature>
<dbReference type="EMBL" id="CAKOGP040001936">
    <property type="protein sequence ID" value="CAJ1957284.1"/>
    <property type="molecule type" value="Genomic_DNA"/>
</dbReference>
<dbReference type="Gene3D" id="1.10.150.450">
    <property type="match status" value="1"/>
</dbReference>
<dbReference type="GO" id="GO:0046872">
    <property type="term" value="F:metal ion binding"/>
    <property type="evidence" value="ECO:0007669"/>
    <property type="project" value="UniProtKB-KW"/>
</dbReference>
<comment type="caution">
    <text evidence="7">The sequence shown here is derived from an EMBL/GenBank/DDBJ whole genome shotgun (WGS) entry which is preliminary data.</text>
</comment>
<dbReference type="Gene3D" id="3.90.180.10">
    <property type="entry name" value="Medium-chain alcohol dehydrogenases, catalytic domain"/>
    <property type="match status" value="1"/>
</dbReference>
<dbReference type="InterPro" id="IPR011032">
    <property type="entry name" value="GroES-like_sf"/>
</dbReference>
<evidence type="ECO:0000256" key="1">
    <source>
        <dbReference type="ARBA" id="ARBA00001947"/>
    </source>
</evidence>
<dbReference type="PANTHER" id="PTHR43350:SF19">
    <property type="entry name" value="D-GULOSIDE 3-DEHYDROGENASE"/>
    <property type="match status" value="1"/>
</dbReference>
<dbReference type="AlphaFoldDB" id="A0AAD2JK60"/>
<sequence length="891" mass="100485">MHKPSSYLFIAAILCLLRPSEASSSHRPIAFLLDVDNTLYDELDSGIESQIVKNTHSYCKERFGMEKEEADDLFRQFGSTMEGLKQTILKGKLESEVHEALDDFYATVYKKIDYSSLLLESTAQESSTGYSMTRDRKQLRQLLRFCPHPIWISSNSPSWHVRRTLEAMGLADIHFERCFTPDRLPFYPTKHDPIRFFGEYCEELLSYARLIVFDDSSWNLSRICENFPRAEGVLVSRRNPLTTAWLRTVLLDPEFKFDQVQYLDSKNAVDRKSINSNIWNEVVASLQGLRKREVHIADVGAGILSMLDLFLHGDVSKGLNPLLIDTKGPYFVHYTAYESNAKLYEACHQKLLSWGLTAREKSENVIIYEGPSVRVRLILEDFDRSPPIPTPDLIVGCCFADLFDPSQLVPSLIRSFSLLDCQRTILYFPITFEGITQLFPPQPFESTIDGTIPSDTAALGVYSEALSRDLGHNLDPALLQDEMERHGFSLQRKGGSMWNIHHDVNPYLYMCMLYFFGSAAGPKLQHNGFDAQGWIQRIRKTNPHIQVSNVDLMFRVGKNLDHCLHNTESDLVMEEIYFVGTRDVITRKKRIPELLPTQVLRTELKIFNGQFDDAVLDATIEDMKDERMAYPLSYGYCLVGHVIQCGDAVPNDLIGKLVFSFSPHASHVVTNFDNIHVVPDNISPEDAIFMPSVETALSLIHDASPRMGENVAVFGQGLIGLLVTAILGTQRQTSNSAKFGVVTAFETIPTRLMAAARFGASQALLPGSFSGPFDVSIEVSGNFKALQSAIDLTADGGRIIVGSWYGNSAVNLNLGIEFHRSQKTIRASQVSKIPLQLQSTWNKDRRFEFTWELVRNLKPSRMLSRVTDINGGKTAYEALDRGEEIAIAFKY</sequence>
<dbReference type="SUPFAM" id="SSF50129">
    <property type="entry name" value="GroES-like"/>
    <property type="match status" value="1"/>
</dbReference>
<comment type="cofactor">
    <cofactor evidence="1">
        <name>Zn(2+)</name>
        <dbReference type="ChEBI" id="CHEBI:29105"/>
    </cofactor>
</comment>
<dbReference type="SUPFAM" id="SSF51735">
    <property type="entry name" value="NAD(P)-binding Rossmann-fold domains"/>
    <property type="match status" value="1"/>
</dbReference>
<comment type="similarity">
    <text evidence="2">Belongs to the zinc-containing alcohol dehydrogenase family.</text>
</comment>
<reference evidence="7" key="1">
    <citation type="submission" date="2023-08" db="EMBL/GenBank/DDBJ databases">
        <authorList>
            <person name="Audoor S."/>
            <person name="Bilcke G."/>
        </authorList>
    </citation>
    <scope>NUCLEOTIDE SEQUENCE</scope>
</reference>
<protein>
    <recommendedName>
        <fullName evidence="9">Alcohol dehydrogenase-like C-terminal domain-containing protein</fullName>
    </recommendedName>
</protein>
<dbReference type="InterPro" id="IPR036291">
    <property type="entry name" value="NAD(P)-bd_dom_sf"/>
</dbReference>
<gene>
    <name evidence="7" type="ORF">CYCCA115_LOCUS16642</name>
</gene>
<keyword evidence="4" id="KW-0862">Zinc</keyword>
<keyword evidence="8" id="KW-1185">Reference proteome</keyword>
<evidence type="ECO:0000256" key="5">
    <source>
        <dbReference type="ARBA" id="ARBA00023002"/>
    </source>
</evidence>
<evidence type="ECO:0000313" key="7">
    <source>
        <dbReference type="EMBL" id="CAJ1957284.1"/>
    </source>
</evidence>
<keyword evidence="3" id="KW-0479">Metal-binding</keyword>
<dbReference type="Proteomes" id="UP001295423">
    <property type="component" value="Unassembled WGS sequence"/>
</dbReference>
<dbReference type="PANTHER" id="PTHR43350">
    <property type="entry name" value="NAD-DEPENDENT ALCOHOL DEHYDROGENASE"/>
    <property type="match status" value="1"/>
</dbReference>
<dbReference type="SUPFAM" id="SSF56784">
    <property type="entry name" value="HAD-like"/>
    <property type="match status" value="1"/>
</dbReference>